<evidence type="ECO:0000256" key="2">
    <source>
        <dbReference type="ARBA" id="ARBA00022801"/>
    </source>
</evidence>
<feature type="domain" description="Thioesterase" evidence="3">
    <location>
        <begin position="54"/>
        <end position="125"/>
    </location>
</feature>
<dbReference type="InterPro" id="IPR003736">
    <property type="entry name" value="PAAI_dom"/>
</dbReference>
<dbReference type="PANTHER" id="PTHR21660:SF1">
    <property type="entry name" value="ACYL-COENZYME A THIOESTERASE 13"/>
    <property type="match status" value="1"/>
</dbReference>
<dbReference type="CDD" id="cd03443">
    <property type="entry name" value="PaaI_thioesterase"/>
    <property type="match status" value="1"/>
</dbReference>
<evidence type="ECO:0000313" key="4">
    <source>
        <dbReference type="EMBL" id="OWF66083.1"/>
    </source>
</evidence>
<keyword evidence="2" id="KW-0378">Hydrolase</keyword>
<organism evidence="4 5">
    <name type="scientific">Polynucleobacter hirudinilacicola</name>
    <dbReference type="NCBI Taxonomy" id="1743166"/>
    <lineage>
        <taxon>Bacteria</taxon>
        <taxon>Pseudomonadati</taxon>
        <taxon>Pseudomonadota</taxon>
        <taxon>Betaproteobacteria</taxon>
        <taxon>Burkholderiales</taxon>
        <taxon>Burkholderiaceae</taxon>
        <taxon>Polynucleobacter</taxon>
    </lineage>
</organism>
<reference evidence="4 5" key="1">
    <citation type="submission" date="2017-03" db="EMBL/GenBank/DDBJ databases">
        <title>New species Polynucleobacter sp. MWH-EgelM1-30-B4.</title>
        <authorList>
            <person name="Hahn M.W."/>
        </authorList>
    </citation>
    <scope>NUCLEOTIDE SEQUENCE [LARGE SCALE GENOMIC DNA]</scope>
    <source>
        <strain evidence="4 5">MWH-EgelM1-30-B4</strain>
    </source>
</reference>
<evidence type="ECO:0000259" key="3">
    <source>
        <dbReference type="Pfam" id="PF03061"/>
    </source>
</evidence>
<evidence type="ECO:0000256" key="1">
    <source>
        <dbReference type="ARBA" id="ARBA00008324"/>
    </source>
</evidence>
<dbReference type="Gene3D" id="3.10.129.10">
    <property type="entry name" value="Hotdog Thioesterase"/>
    <property type="match status" value="1"/>
</dbReference>
<comment type="similarity">
    <text evidence="1">Belongs to the thioesterase PaaI family.</text>
</comment>
<dbReference type="OrthoDB" id="4717506at2"/>
<keyword evidence="5" id="KW-1185">Reference proteome</keyword>
<dbReference type="InterPro" id="IPR029069">
    <property type="entry name" value="HotDog_dom_sf"/>
</dbReference>
<dbReference type="Proteomes" id="UP000196880">
    <property type="component" value="Unassembled WGS sequence"/>
</dbReference>
<dbReference type="InterPro" id="IPR006683">
    <property type="entry name" value="Thioestr_dom"/>
</dbReference>
<sequence length="139" mass="14897">MTVPNHTPHIHERTSFFGLDIPFLDHLGVVPEYAQDGKSRISLELKPEFTNSFQVAHGGLIMTLLDFAMAAAARSAAQHALGVITIDMTTSFLRPSTGKIVVEGSVLKAGKTVNYCEAVVLNGAGEITAKASGTFTLRR</sequence>
<dbReference type="Pfam" id="PF03061">
    <property type="entry name" value="4HBT"/>
    <property type="match status" value="1"/>
</dbReference>
<evidence type="ECO:0000313" key="5">
    <source>
        <dbReference type="Proteomes" id="UP000196880"/>
    </source>
</evidence>
<dbReference type="NCBIfam" id="TIGR00369">
    <property type="entry name" value="unchar_dom_1"/>
    <property type="match status" value="1"/>
</dbReference>
<gene>
    <name evidence="4" type="ORF">B6A14_07620</name>
</gene>
<comment type="caution">
    <text evidence="4">The sequence shown here is derived from an EMBL/GenBank/DDBJ whole genome shotgun (WGS) entry which is preliminary data.</text>
</comment>
<dbReference type="GO" id="GO:0047617">
    <property type="term" value="F:fatty acyl-CoA hydrolase activity"/>
    <property type="evidence" value="ECO:0007669"/>
    <property type="project" value="InterPro"/>
</dbReference>
<dbReference type="InterPro" id="IPR039298">
    <property type="entry name" value="ACOT13"/>
</dbReference>
<protein>
    <submittedName>
        <fullName evidence="4">Thioesterase</fullName>
    </submittedName>
</protein>
<dbReference type="EMBL" id="NAIA01000003">
    <property type="protein sequence ID" value="OWF66083.1"/>
    <property type="molecule type" value="Genomic_DNA"/>
</dbReference>
<dbReference type="SUPFAM" id="SSF54637">
    <property type="entry name" value="Thioesterase/thiol ester dehydrase-isomerase"/>
    <property type="match status" value="1"/>
</dbReference>
<dbReference type="AlphaFoldDB" id="A0A210RYJ0"/>
<dbReference type="PANTHER" id="PTHR21660">
    <property type="entry name" value="THIOESTERASE SUPERFAMILY MEMBER-RELATED"/>
    <property type="match status" value="1"/>
</dbReference>
<proteinExistence type="inferred from homology"/>
<accession>A0A210RYJ0</accession>
<name>A0A210RYJ0_9BURK</name>